<evidence type="ECO:0000256" key="9">
    <source>
        <dbReference type="ARBA" id="ARBA00022786"/>
    </source>
</evidence>
<keyword evidence="12" id="KW-1133">Transmembrane helix</keyword>
<evidence type="ECO:0000256" key="11">
    <source>
        <dbReference type="ARBA" id="ARBA00022927"/>
    </source>
</evidence>
<keyword evidence="11" id="KW-0653">Protein transport</keyword>
<keyword evidence="8" id="KW-0863">Zinc-finger</keyword>
<dbReference type="OrthoDB" id="1701437at2759"/>
<evidence type="ECO:0000256" key="6">
    <source>
        <dbReference type="ARBA" id="ARBA00022692"/>
    </source>
</evidence>
<dbReference type="EC" id="2.3.2.36" evidence="17"/>
<evidence type="ECO:0000256" key="5">
    <source>
        <dbReference type="ARBA" id="ARBA00022679"/>
    </source>
</evidence>
<dbReference type="InterPro" id="IPR013083">
    <property type="entry name" value="Znf_RING/FYVE/PHD"/>
</dbReference>
<evidence type="ECO:0000256" key="16">
    <source>
        <dbReference type="ARBA" id="ARBA00034438"/>
    </source>
</evidence>
<reference evidence="20" key="1">
    <citation type="journal article" date="2021" name="Open Biol.">
        <title>Shared evolutionary footprints suggest mitochondrial oxidative damage underlies multiple complex I losses in fungi.</title>
        <authorList>
            <person name="Schikora-Tamarit M.A."/>
            <person name="Marcet-Houben M."/>
            <person name="Nosek J."/>
            <person name="Gabaldon T."/>
        </authorList>
    </citation>
    <scope>NUCLEOTIDE SEQUENCE</scope>
    <source>
        <strain evidence="20">CBS2887</strain>
    </source>
</reference>
<dbReference type="Proteomes" id="UP000774326">
    <property type="component" value="Unassembled WGS sequence"/>
</dbReference>
<dbReference type="EMBL" id="JAEUBG010002497">
    <property type="protein sequence ID" value="KAH3684443.1"/>
    <property type="molecule type" value="Genomic_DNA"/>
</dbReference>
<feature type="compositionally biased region" description="Acidic residues" evidence="18">
    <location>
        <begin position="287"/>
        <end position="297"/>
    </location>
</feature>
<dbReference type="GO" id="GO:0005778">
    <property type="term" value="C:peroxisomal membrane"/>
    <property type="evidence" value="ECO:0007669"/>
    <property type="project" value="UniProtKB-SubCell"/>
</dbReference>
<evidence type="ECO:0000256" key="3">
    <source>
        <dbReference type="ARBA" id="ARBA00008704"/>
    </source>
</evidence>
<gene>
    <name evidence="20" type="ORF">WICPIJ_004579</name>
</gene>
<evidence type="ECO:0000256" key="12">
    <source>
        <dbReference type="ARBA" id="ARBA00022989"/>
    </source>
</evidence>
<reference evidence="20" key="2">
    <citation type="submission" date="2021-01" db="EMBL/GenBank/DDBJ databases">
        <authorList>
            <person name="Schikora-Tamarit M.A."/>
        </authorList>
    </citation>
    <scope>NUCLEOTIDE SEQUENCE</scope>
    <source>
        <strain evidence="20">CBS2887</strain>
    </source>
</reference>
<evidence type="ECO:0000256" key="1">
    <source>
        <dbReference type="ARBA" id="ARBA00004585"/>
    </source>
</evidence>
<evidence type="ECO:0000256" key="4">
    <source>
        <dbReference type="ARBA" id="ARBA00022448"/>
    </source>
</evidence>
<evidence type="ECO:0000256" key="18">
    <source>
        <dbReference type="SAM" id="MobiDB-lite"/>
    </source>
</evidence>
<dbReference type="AlphaFoldDB" id="A0A9P8Q5F1"/>
<evidence type="ECO:0000256" key="10">
    <source>
        <dbReference type="ARBA" id="ARBA00022833"/>
    </source>
</evidence>
<keyword evidence="6" id="KW-0812">Transmembrane</keyword>
<dbReference type="InterPro" id="IPR025654">
    <property type="entry name" value="PEX2/10"/>
</dbReference>
<dbReference type="GO" id="GO:0016567">
    <property type="term" value="P:protein ubiquitination"/>
    <property type="evidence" value="ECO:0007669"/>
    <property type="project" value="UniProtKB-ARBA"/>
</dbReference>
<feature type="domain" description="Pex N-terminal" evidence="19">
    <location>
        <begin position="12"/>
        <end position="167"/>
    </location>
</feature>
<evidence type="ECO:0000259" key="19">
    <source>
        <dbReference type="Pfam" id="PF04757"/>
    </source>
</evidence>
<evidence type="ECO:0000256" key="14">
    <source>
        <dbReference type="ARBA" id="ARBA00023140"/>
    </source>
</evidence>
<evidence type="ECO:0000313" key="20">
    <source>
        <dbReference type="EMBL" id="KAH3684443.1"/>
    </source>
</evidence>
<keyword evidence="14" id="KW-0576">Peroxisome</keyword>
<dbReference type="InterPro" id="IPR006845">
    <property type="entry name" value="Pex_N"/>
</dbReference>
<dbReference type="PANTHER" id="PTHR48178">
    <property type="entry name" value="PEROXISOME BIOGENESIS FACTOR 2"/>
    <property type="match status" value="1"/>
</dbReference>
<keyword evidence="5" id="KW-0808">Transferase</keyword>
<accession>A0A9P8Q5F1</accession>
<sequence length="342" mass="39383">MSRVQQIDAFLLDSQLSDLLVSQLSISPSIDRNLIKFIIDTVLFKVTIFDKSQSYGLFLQNLKFGNKLTLSKKVLYWLLVVVGNYKLKSKLNSTALKVYNVLSFASYITFILRNDYPSLILRLLRIKISPINNNKMNNLSFEFQNRQLIWNTFLEFVLFILPILTSNAKFQYLLNNLLHPGSSSSSAQQQRANNSLIKPTQCPICVSNHANVILDFQITNPYKVNCCGRQYCYVCVLKKLDQAKKLGSKWKCMQCLQDVDYCETADDDYHSKAVMFTVGEQEIEDLQAAGSEEEAVEEEKHRSEVEQSDNEDPVEEEFEYENDEFDQAGEDDEDQLLDDTEF</sequence>
<dbReference type="PANTHER" id="PTHR48178:SF1">
    <property type="entry name" value="PEROXISOME BIOGENESIS FACTOR 2"/>
    <property type="match status" value="1"/>
</dbReference>
<comment type="caution">
    <text evidence="20">The sequence shown here is derived from an EMBL/GenBank/DDBJ whole genome shotgun (WGS) entry which is preliminary data.</text>
</comment>
<dbReference type="GO" id="GO:0008270">
    <property type="term" value="F:zinc ion binding"/>
    <property type="evidence" value="ECO:0007669"/>
    <property type="project" value="UniProtKB-KW"/>
</dbReference>
<dbReference type="GO" id="GO:0061630">
    <property type="term" value="F:ubiquitin protein ligase activity"/>
    <property type="evidence" value="ECO:0007669"/>
    <property type="project" value="UniProtKB-EC"/>
</dbReference>
<feature type="region of interest" description="Disordered" evidence="18">
    <location>
        <begin position="287"/>
        <end position="342"/>
    </location>
</feature>
<protein>
    <recommendedName>
        <fullName evidence="17">RING-type E3 ubiquitin transferase (cysteine targeting)</fullName>
        <ecNumber evidence="17">2.3.2.36</ecNumber>
    </recommendedName>
    <alternativeName>
        <fullName evidence="15">Peroxin-2</fullName>
    </alternativeName>
</protein>
<comment type="pathway">
    <text evidence="2">Protein modification; protein ubiquitination.</text>
</comment>
<keyword evidence="10" id="KW-0862">Zinc</keyword>
<evidence type="ECO:0000256" key="2">
    <source>
        <dbReference type="ARBA" id="ARBA00004906"/>
    </source>
</evidence>
<evidence type="ECO:0000256" key="15">
    <source>
        <dbReference type="ARBA" id="ARBA00032511"/>
    </source>
</evidence>
<organism evidence="20 21">
    <name type="scientific">Wickerhamomyces pijperi</name>
    <name type="common">Yeast</name>
    <name type="synonym">Pichia pijperi</name>
    <dbReference type="NCBI Taxonomy" id="599730"/>
    <lineage>
        <taxon>Eukaryota</taxon>
        <taxon>Fungi</taxon>
        <taxon>Dikarya</taxon>
        <taxon>Ascomycota</taxon>
        <taxon>Saccharomycotina</taxon>
        <taxon>Saccharomycetes</taxon>
        <taxon>Phaffomycetales</taxon>
        <taxon>Wickerhamomycetaceae</taxon>
        <taxon>Wickerhamomyces</taxon>
    </lineage>
</organism>
<evidence type="ECO:0000313" key="21">
    <source>
        <dbReference type="Proteomes" id="UP000774326"/>
    </source>
</evidence>
<evidence type="ECO:0000256" key="17">
    <source>
        <dbReference type="ARBA" id="ARBA00034523"/>
    </source>
</evidence>
<keyword evidence="13" id="KW-0472">Membrane</keyword>
<keyword evidence="7" id="KW-0479">Metal-binding</keyword>
<comment type="similarity">
    <text evidence="3">Belongs to the pex2/pex10/pex12 family.</text>
</comment>
<keyword evidence="9" id="KW-0833">Ubl conjugation pathway</keyword>
<dbReference type="Gene3D" id="3.30.40.10">
    <property type="entry name" value="Zinc/RING finger domain, C3HC4 (zinc finger)"/>
    <property type="match status" value="1"/>
</dbReference>
<evidence type="ECO:0000256" key="13">
    <source>
        <dbReference type="ARBA" id="ARBA00023136"/>
    </source>
</evidence>
<dbReference type="GO" id="GO:0016562">
    <property type="term" value="P:protein import into peroxisome matrix, receptor recycling"/>
    <property type="evidence" value="ECO:0007669"/>
    <property type="project" value="UniProtKB-ARBA"/>
</dbReference>
<evidence type="ECO:0000256" key="8">
    <source>
        <dbReference type="ARBA" id="ARBA00022771"/>
    </source>
</evidence>
<feature type="compositionally biased region" description="Acidic residues" evidence="18">
    <location>
        <begin position="306"/>
        <end position="342"/>
    </location>
</feature>
<proteinExistence type="inferred from homology"/>
<keyword evidence="21" id="KW-1185">Reference proteome</keyword>
<comment type="subcellular location">
    <subcellularLocation>
        <location evidence="1">Peroxisome membrane</location>
        <topology evidence="1">Multi-pass membrane protein</topology>
    </subcellularLocation>
</comment>
<comment type="catalytic activity">
    <reaction evidence="16">
        <text>[E2 ubiquitin-conjugating enzyme]-S-ubiquitinyl-L-cysteine + [acceptor protein]-L-cysteine = [E2 ubiquitin-conjugating enzyme]-L-cysteine + [acceptor protein]-S-ubiquitinyl-L-cysteine.</text>
        <dbReference type="EC" id="2.3.2.36"/>
    </reaction>
</comment>
<keyword evidence="4" id="KW-0813">Transport</keyword>
<name>A0A9P8Q5F1_WICPI</name>
<dbReference type="Pfam" id="PF04757">
    <property type="entry name" value="Pex2_Pex12"/>
    <property type="match status" value="1"/>
</dbReference>
<evidence type="ECO:0000256" key="7">
    <source>
        <dbReference type="ARBA" id="ARBA00022723"/>
    </source>
</evidence>